<dbReference type="Gene3D" id="1.10.10.10">
    <property type="entry name" value="Winged helix-like DNA-binding domain superfamily/Winged helix DNA-binding domain"/>
    <property type="match status" value="1"/>
</dbReference>
<feature type="domain" description="HTH iclR-type" evidence="4">
    <location>
        <begin position="22"/>
        <end position="82"/>
    </location>
</feature>
<dbReference type="PANTHER" id="PTHR30136">
    <property type="entry name" value="HELIX-TURN-HELIX TRANSCRIPTIONAL REGULATOR, ICLR FAMILY"/>
    <property type="match status" value="1"/>
</dbReference>
<dbReference type="PANTHER" id="PTHR30136:SF24">
    <property type="entry name" value="HTH-TYPE TRANSCRIPTIONAL REPRESSOR ALLR"/>
    <property type="match status" value="1"/>
</dbReference>
<dbReference type="InterPro" id="IPR014757">
    <property type="entry name" value="Tscrpt_reg_IclR_C"/>
</dbReference>
<organism evidence="6 7">
    <name type="scientific">Microvirga puerhi</name>
    <dbReference type="NCBI Taxonomy" id="2876078"/>
    <lineage>
        <taxon>Bacteria</taxon>
        <taxon>Pseudomonadati</taxon>
        <taxon>Pseudomonadota</taxon>
        <taxon>Alphaproteobacteria</taxon>
        <taxon>Hyphomicrobiales</taxon>
        <taxon>Methylobacteriaceae</taxon>
        <taxon>Microvirga</taxon>
    </lineage>
</organism>
<dbReference type="SMART" id="SM00346">
    <property type="entry name" value="HTH_ICLR"/>
    <property type="match status" value="1"/>
</dbReference>
<feature type="domain" description="IclR-ED" evidence="5">
    <location>
        <begin position="83"/>
        <end position="266"/>
    </location>
</feature>
<dbReference type="Gene3D" id="3.30.450.40">
    <property type="match status" value="1"/>
</dbReference>
<dbReference type="InterPro" id="IPR036388">
    <property type="entry name" value="WH-like_DNA-bd_sf"/>
</dbReference>
<dbReference type="InterPro" id="IPR036390">
    <property type="entry name" value="WH_DNA-bd_sf"/>
</dbReference>
<gene>
    <name evidence="6" type="ORF">K9B37_20960</name>
</gene>
<evidence type="ECO:0000259" key="5">
    <source>
        <dbReference type="PROSITE" id="PS51078"/>
    </source>
</evidence>
<dbReference type="PROSITE" id="PS51077">
    <property type="entry name" value="HTH_ICLR"/>
    <property type="match status" value="1"/>
</dbReference>
<keyword evidence="7" id="KW-1185">Reference proteome</keyword>
<dbReference type="Pfam" id="PF01614">
    <property type="entry name" value="IclR_C"/>
    <property type="match status" value="1"/>
</dbReference>
<name>A0ABS7VT45_9HYPH</name>
<proteinExistence type="predicted"/>
<protein>
    <submittedName>
        <fullName evidence="6">IclR family transcriptional regulator</fullName>
    </submittedName>
</protein>
<dbReference type="RefSeq" id="WP_224315476.1">
    <property type="nucleotide sequence ID" value="NZ_JAIRBM010000021.1"/>
</dbReference>
<dbReference type="Proteomes" id="UP000704176">
    <property type="component" value="Unassembled WGS sequence"/>
</dbReference>
<evidence type="ECO:0000256" key="3">
    <source>
        <dbReference type="ARBA" id="ARBA00023163"/>
    </source>
</evidence>
<accession>A0ABS7VT45</accession>
<dbReference type="InterPro" id="IPR005471">
    <property type="entry name" value="Tscrpt_reg_IclR_N"/>
</dbReference>
<comment type="caution">
    <text evidence="6">The sequence shown here is derived from an EMBL/GenBank/DDBJ whole genome shotgun (WGS) entry which is preliminary data.</text>
</comment>
<evidence type="ECO:0000256" key="1">
    <source>
        <dbReference type="ARBA" id="ARBA00023015"/>
    </source>
</evidence>
<dbReference type="PROSITE" id="PS51078">
    <property type="entry name" value="ICLR_ED"/>
    <property type="match status" value="1"/>
</dbReference>
<dbReference type="EMBL" id="JAIRBM010000021">
    <property type="protein sequence ID" value="MBZ6078733.1"/>
    <property type="molecule type" value="Genomic_DNA"/>
</dbReference>
<evidence type="ECO:0000259" key="4">
    <source>
        <dbReference type="PROSITE" id="PS51077"/>
    </source>
</evidence>
<reference evidence="6 7" key="1">
    <citation type="submission" date="2021-09" db="EMBL/GenBank/DDBJ databases">
        <title>The complete genome sequence of a new microorganism.</title>
        <authorList>
            <person name="Zi Z."/>
        </authorList>
    </citation>
    <scope>NUCLEOTIDE SEQUENCE [LARGE SCALE GENOMIC DNA]</scope>
    <source>
        <strain evidence="6 7">WGZ8</strain>
    </source>
</reference>
<sequence length="284" mass="32248">MLDSAVKRRKGLMSREQSKNETSVLKRVSEILNLFSESRPTITLADVEDALGVSQASAYRYVHDLHEIGLLSRTSGRYAPGPKIMELEYIISKFDPVIAASRELMEESSAHLGCHMLLGRLYGNRLVNVYYSRPNHLPALNYSPGRRMPLFRGAQARVILANLDRRRLRRIFETGEGDTDRNKIGADWTSFNAALQRNRREGYYISREELDKGVAGIAAPVFDENGEVLGSISIAYSITSPLARDEERLIKIVREMTRVITLRIAELEDRPEQEIHSVRFEIAE</sequence>
<keyword evidence="3" id="KW-0804">Transcription</keyword>
<dbReference type="InterPro" id="IPR050707">
    <property type="entry name" value="HTH_MetabolicPath_Reg"/>
</dbReference>
<keyword evidence="1" id="KW-0805">Transcription regulation</keyword>
<evidence type="ECO:0000313" key="6">
    <source>
        <dbReference type="EMBL" id="MBZ6078733.1"/>
    </source>
</evidence>
<dbReference type="Pfam" id="PF09339">
    <property type="entry name" value="HTH_IclR"/>
    <property type="match status" value="1"/>
</dbReference>
<dbReference type="InterPro" id="IPR029016">
    <property type="entry name" value="GAF-like_dom_sf"/>
</dbReference>
<keyword evidence="2" id="KW-0238">DNA-binding</keyword>
<dbReference type="SUPFAM" id="SSF55781">
    <property type="entry name" value="GAF domain-like"/>
    <property type="match status" value="1"/>
</dbReference>
<dbReference type="SUPFAM" id="SSF46785">
    <property type="entry name" value="Winged helix' DNA-binding domain"/>
    <property type="match status" value="1"/>
</dbReference>
<evidence type="ECO:0000256" key="2">
    <source>
        <dbReference type="ARBA" id="ARBA00023125"/>
    </source>
</evidence>
<evidence type="ECO:0000313" key="7">
    <source>
        <dbReference type="Proteomes" id="UP000704176"/>
    </source>
</evidence>